<dbReference type="RefSeq" id="WP_031414964.1">
    <property type="nucleotide sequence ID" value="NZ_CP011076.1"/>
</dbReference>
<dbReference type="InterPro" id="IPR020843">
    <property type="entry name" value="ER"/>
</dbReference>
<dbReference type="Gene3D" id="3.90.180.10">
    <property type="entry name" value="Medium-chain alcohol dehydrogenases, catalytic domain"/>
    <property type="match status" value="1"/>
</dbReference>
<dbReference type="SUPFAM" id="SSF50129">
    <property type="entry name" value="GroES-like"/>
    <property type="match status" value="1"/>
</dbReference>
<keyword evidence="3" id="KW-0614">Plasmid</keyword>
<dbReference type="Pfam" id="PF16884">
    <property type="entry name" value="ADH_N_2"/>
    <property type="match status" value="1"/>
</dbReference>
<dbReference type="SUPFAM" id="SSF51735">
    <property type="entry name" value="NAD(P)-binding Rossmann-fold domains"/>
    <property type="match status" value="1"/>
</dbReference>
<dbReference type="PANTHER" id="PTHR43205">
    <property type="entry name" value="PROSTAGLANDIN REDUCTASE"/>
    <property type="match status" value="1"/>
</dbReference>
<reference evidence="3" key="1">
    <citation type="submission" date="2015-03" db="EMBL/GenBank/DDBJ databases">
        <title>MIGS Cultured Bacterial/Archaeal sample from Brevibacillus laterosporus.</title>
        <authorList>
            <person name="Zeng D."/>
            <person name="Zhu L."/>
            <person name="Dong G."/>
            <person name="Ye W."/>
            <person name="Ren D."/>
            <person name="Wu L."/>
            <person name="Xu J."/>
            <person name="Li G."/>
            <person name="Guo L."/>
        </authorList>
    </citation>
    <scope>NUCLEOTIDE SEQUENCE</scope>
    <source>
        <strain evidence="3">B9</strain>
        <plasmid evidence="3">unnamed2</plasmid>
    </source>
</reference>
<feature type="domain" description="Enoyl reductase (ER)" evidence="2">
    <location>
        <begin position="20"/>
        <end position="333"/>
    </location>
</feature>
<dbReference type="FunFam" id="3.40.50.720:FF:000121">
    <property type="entry name" value="Prostaglandin reductase 2"/>
    <property type="match status" value="1"/>
</dbReference>
<dbReference type="PANTHER" id="PTHR43205:SF7">
    <property type="entry name" value="PROSTAGLANDIN REDUCTASE 1"/>
    <property type="match status" value="1"/>
</dbReference>
<dbReference type="GO" id="GO:0016628">
    <property type="term" value="F:oxidoreductase activity, acting on the CH-CH group of donors, NAD or NADP as acceptor"/>
    <property type="evidence" value="ECO:0007669"/>
    <property type="project" value="InterPro"/>
</dbReference>
<evidence type="ECO:0000259" key="2">
    <source>
        <dbReference type="SMART" id="SM00829"/>
    </source>
</evidence>
<dbReference type="InterPro" id="IPR036291">
    <property type="entry name" value="NAD(P)-bd_dom_sf"/>
</dbReference>
<dbReference type="CDD" id="cd05288">
    <property type="entry name" value="PGDH"/>
    <property type="match status" value="1"/>
</dbReference>
<dbReference type="AlphaFoldDB" id="A0A0F7C1D1"/>
<dbReference type="InterPro" id="IPR045010">
    <property type="entry name" value="MDR_fam"/>
</dbReference>
<dbReference type="InterPro" id="IPR041694">
    <property type="entry name" value="ADH_N_2"/>
</dbReference>
<organism evidence="3">
    <name type="scientific">Brevibacillus laterosporus</name>
    <name type="common">Bacillus laterosporus</name>
    <dbReference type="NCBI Taxonomy" id="1465"/>
    <lineage>
        <taxon>Bacteria</taxon>
        <taxon>Bacillati</taxon>
        <taxon>Bacillota</taxon>
        <taxon>Bacilli</taxon>
        <taxon>Bacillales</taxon>
        <taxon>Paenibacillaceae</taxon>
        <taxon>Brevibacillus</taxon>
    </lineage>
</organism>
<dbReference type="InterPro" id="IPR011032">
    <property type="entry name" value="GroES-like_sf"/>
</dbReference>
<evidence type="ECO:0000256" key="1">
    <source>
        <dbReference type="ARBA" id="ARBA00023002"/>
    </source>
</evidence>
<sequence length="341" mass="36910">MNEAVNNQILLSSRPVGVPTRDNFTFIKSSIPEVNANQLLIRTLYLSVDPYMRGRMNDQKSYIPPFQLNQVITGGVIGEVIETKSSEFQVGDVVLGLLGWQNYSVVDAGEVQKIDTNIAPITTALGVLGMPGMTAYFGLLDIGQPQAGETVVVSGAAGAVGMLVGQIAKIKGARVVGIAGSDEKVQYVTEELGFDAAINYKTTSNMQLALEKACPNGVDVYFDNVGGPISDAVLSLINQGARIPLCGQISLYNSEKQDIGPRVQVQLLKKTATMKGFLVTQYTDRYHEGMTQMAQWIKEGKIKYSENIIEGLENVPEAFLGLFTGENTGKQLVKVSDCYKI</sequence>
<evidence type="ECO:0000313" key="3">
    <source>
        <dbReference type="EMBL" id="AKF95814.1"/>
    </source>
</evidence>
<dbReference type="EMBL" id="CP011076">
    <property type="protein sequence ID" value="AKF95814.1"/>
    <property type="molecule type" value="Genomic_DNA"/>
</dbReference>
<geneLocation type="plasmid" evidence="3">
    <name>unnamed2</name>
</geneLocation>
<dbReference type="Gene3D" id="3.40.50.720">
    <property type="entry name" value="NAD(P)-binding Rossmann-like Domain"/>
    <property type="match status" value="1"/>
</dbReference>
<dbReference type="InterPro" id="IPR013149">
    <property type="entry name" value="ADH-like_C"/>
</dbReference>
<protein>
    <submittedName>
        <fullName evidence="3">Alcohol dehydrogenase</fullName>
    </submittedName>
</protein>
<dbReference type="Pfam" id="PF00107">
    <property type="entry name" value="ADH_zinc_N"/>
    <property type="match status" value="1"/>
</dbReference>
<accession>A0A0F7C1D1</accession>
<gene>
    <name evidence="3" type="ORF">EX87_19620</name>
</gene>
<keyword evidence="1" id="KW-0560">Oxidoreductase</keyword>
<dbReference type="SMART" id="SM00829">
    <property type="entry name" value="PKS_ER"/>
    <property type="match status" value="1"/>
</dbReference>
<proteinExistence type="predicted"/>
<name>A0A0F7C1D1_BRELA</name>